<dbReference type="Proteomes" id="UP001212841">
    <property type="component" value="Unassembled WGS sequence"/>
</dbReference>
<dbReference type="InterPro" id="IPR012337">
    <property type="entry name" value="RNaseH-like_sf"/>
</dbReference>
<proteinExistence type="predicted"/>
<protein>
    <submittedName>
        <fullName evidence="2">Argonaute 1</fullName>
    </submittedName>
</protein>
<reference evidence="2" key="1">
    <citation type="submission" date="2020-05" db="EMBL/GenBank/DDBJ databases">
        <title>Phylogenomic resolution of chytrid fungi.</title>
        <authorList>
            <person name="Stajich J.E."/>
            <person name="Amses K."/>
            <person name="Simmons R."/>
            <person name="Seto K."/>
            <person name="Myers J."/>
            <person name="Bonds A."/>
            <person name="Quandt C.A."/>
            <person name="Barry K."/>
            <person name="Liu P."/>
            <person name="Grigoriev I."/>
            <person name="Longcore J.E."/>
            <person name="James T.Y."/>
        </authorList>
    </citation>
    <scope>NUCLEOTIDE SEQUENCE</scope>
    <source>
        <strain evidence="2">JEL0318</strain>
    </source>
</reference>
<evidence type="ECO:0000313" key="2">
    <source>
        <dbReference type="EMBL" id="KAJ3037575.1"/>
    </source>
</evidence>
<dbReference type="Gene3D" id="3.40.50.2300">
    <property type="match status" value="1"/>
</dbReference>
<dbReference type="SUPFAM" id="SSF53098">
    <property type="entry name" value="Ribonuclease H-like"/>
    <property type="match status" value="1"/>
</dbReference>
<dbReference type="PROSITE" id="PS50822">
    <property type="entry name" value="PIWI"/>
    <property type="match status" value="1"/>
</dbReference>
<dbReference type="EMBL" id="JADGJD010001816">
    <property type="protein sequence ID" value="KAJ3037575.1"/>
    <property type="molecule type" value="Genomic_DNA"/>
</dbReference>
<dbReference type="Gene3D" id="3.30.420.10">
    <property type="entry name" value="Ribonuclease H-like superfamily/Ribonuclease H"/>
    <property type="match status" value="1"/>
</dbReference>
<dbReference type="InterPro" id="IPR003165">
    <property type="entry name" value="Piwi"/>
</dbReference>
<dbReference type="AlphaFoldDB" id="A0AAD5S4C9"/>
<organism evidence="2 3">
    <name type="scientific">Rhizophlyctis rosea</name>
    <dbReference type="NCBI Taxonomy" id="64517"/>
    <lineage>
        <taxon>Eukaryota</taxon>
        <taxon>Fungi</taxon>
        <taxon>Fungi incertae sedis</taxon>
        <taxon>Chytridiomycota</taxon>
        <taxon>Chytridiomycota incertae sedis</taxon>
        <taxon>Chytridiomycetes</taxon>
        <taxon>Rhizophlyctidales</taxon>
        <taxon>Rhizophlyctidaceae</taxon>
        <taxon>Rhizophlyctis</taxon>
    </lineage>
</organism>
<gene>
    <name evidence="2" type="primary">AGO1</name>
    <name evidence="2" type="ORF">HK097_003467</name>
</gene>
<dbReference type="Pfam" id="PF02171">
    <property type="entry name" value="Piwi"/>
    <property type="match status" value="1"/>
</dbReference>
<comment type="caution">
    <text evidence="2">The sequence shown here is derived from an EMBL/GenBank/DDBJ whole genome shotgun (WGS) entry which is preliminary data.</text>
</comment>
<accession>A0AAD5S4C9</accession>
<dbReference type="CDD" id="cd04657">
    <property type="entry name" value="Piwi_ago-like"/>
    <property type="match status" value="1"/>
</dbReference>
<dbReference type="InterPro" id="IPR045246">
    <property type="entry name" value="Piwi_ago-like"/>
</dbReference>
<name>A0AAD5S4C9_9FUNG</name>
<feature type="non-terminal residue" evidence="2">
    <location>
        <position position="1"/>
    </location>
</feature>
<dbReference type="SMART" id="SM00950">
    <property type="entry name" value="Piwi"/>
    <property type="match status" value="1"/>
</dbReference>
<dbReference type="InterPro" id="IPR036397">
    <property type="entry name" value="RNaseH_sf"/>
</dbReference>
<feature type="domain" description="Piwi" evidence="1">
    <location>
        <begin position="3"/>
        <end position="310"/>
    </location>
</feature>
<dbReference type="PANTHER" id="PTHR22891">
    <property type="entry name" value="EUKARYOTIC TRANSLATION INITIATION FACTOR 2C"/>
    <property type="match status" value="1"/>
</dbReference>
<keyword evidence="3" id="KW-1185">Reference proteome</keyword>
<evidence type="ECO:0000259" key="1">
    <source>
        <dbReference type="PROSITE" id="PS50822"/>
    </source>
</evidence>
<evidence type="ECO:0000313" key="3">
    <source>
        <dbReference type="Proteomes" id="UP001212841"/>
    </source>
</evidence>
<dbReference type="GO" id="GO:0003676">
    <property type="term" value="F:nucleic acid binding"/>
    <property type="evidence" value="ECO:0007669"/>
    <property type="project" value="InterPro"/>
</dbReference>
<sequence length="370" mass="41023">AQLVLCILRNKNLEYNEIKRIAETEMKPGLMTQIALRRHVEKAAMAYAGNLALKINSKLGGVNVTLDLRDTKVLKENVPTMILGADVTHPPPGAGNGVSIAAVVGSIDREFAEYRASIRMQPGSVSARQPHIIHLKDMMKELFELFHQRNQVFPKRLIMYRDGVSESQYGEVAVEELKGIREACTEVVGRGKCKVTIVAVNKRHHTRFFPVDGRDGDRSGNVPAGTVVDSDITHPYEFDFYLNSHPGLQGTSRPAHYHVLWDDNKFTPDELQEVSYRLCYLYARSTRAVGLVSPAYYAHLVAARARCHIQNVDLDLAHVKEGSVDTLVEEDSEGDVGGVYVKALGQDGVPAGGIVLKKVEDGLRGRMYFT</sequence>